<feature type="region of interest" description="Disordered" evidence="1">
    <location>
        <begin position="21"/>
        <end position="50"/>
    </location>
</feature>
<name>A0A2H3B594_9AGAR</name>
<gene>
    <name evidence="2" type="ORF">ARMSODRAFT_967255</name>
</gene>
<dbReference type="AlphaFoldDB" id="A0A2H3B594"/>
<dbReference type="EMBL" id="KZ293515">
    <property type="protein sequence ID" value="PBK59013.1"/>
    <property type="molecule type" value="Genomic_DNA"/>
</dbReference>
<proteinExistence type="predicted"/>
<accession>A0A2H3B594</accession>
<keyword evidence="3" id="KW-1185">Reference proteome</keyword>
<organism evidence="2 3">
    <name type="scientific">Armillaria solidipes</name>
    <dbReference type="NCBI Taxonomy" id="1076256"/>
    <lineage>
        <taxon>Eukaryota</taxon>
        <taxon>Fungi</taxon>
        <taxon>Dikarya</taxon>
        <taxon>Basidiomycota</taxon>
        <taxon>Agaricomycotina</taxon>
        <taxon>Agaricomycetes</taxon>
        <taxon>Agaricomycetidae</taxon>
        <taxon>Agaricales</taxon>
        <taxon>Marasmiineae</taxon>
        <taxon>Physalacriaceae</taxon>
        <taxon>Armillaria</taxon>
    </lineage>
</organism>
<evidence type="ECO:0000313" key="3">
    <source>
        <dbReference type="Proteomes" id="UP000218334"/>
    </source>
</evidence>
<evidence type="ECO:0000256" key="1">
    <source>
        <dbReference type="SAM" id="MobiDB-lite"/>
    </source>
</evidence>
<dbReference type="Proteomes" id="UP000218334">
    <property type="component" value="Unassembled WGS sequence"/>
</dbReference>
<evidence type="ECO:0000313" key="2">
    <source>
        <dbReference type="EMBL" id="PBK59013.1"/>
    </source>
</evidence>
<sequence>MGIFKKIRRKIASWLLVTDSESEDIDSEVREENQSTAPGPTNAGRTARSHLGGMVPIYNLDTGDITSI</sequence>
<reference evidence="3" key="1">
    <citation type="journal article" date="2017" name="Nat. Ecol. Evol.">
        <title>Genome expansion and lineage-specific genetic innovations in the forest pathogenic fungi Armillaria.</title>
        <authorList>
            <person name="Sipos G."/>
            <person name="Prasanna A.N."/>
            <person name="Walter M.C."/>
            <person name="O'Connor E."/>
            <person name="Balint B."/>
            <person name="Krizsan K."/>
            <person name="Kiss B."/>
            <person name="Hess J."/>
            <person name="Varga T."/>
            <person name="Slot J."/>
            <person name="Riley R."/>
            <person name="Boka B."/>
            <person name="Rigling D."/>
            <person name="Barry K."/>
            <person name="Lee J."/>
            <person name="Mihaltcheva S."/>
            <person name="LaButti K."/>
            <person name="Lipzen A."/>
            <person name="Waldron R."/>
            <person name="Moloney N.M."/>
            <person name="Sperisen C."/>
            <person name="Kredics L."/>
            <person name="Vagvoelgyi C."/>
            <person name="Patrignani A."/>
            <person name="Fitzpatrick D."/>
            <person name="Nagy I."/>
            <person name="Doyle S."/>
            <person name="Anderson J.B."/>
            <person name="Grigoriev I.V."/>
            <person name="Gueldener U."/>
            <person name="Muensterkoetter M."/>
            <person name="Nagy L.G."/>
        </authorList>
    </citation>
    <scope>NUCLEOTIDE SEQUENCE [LARGE SCALE GENOMIC DNA]</scope>
    <source>
        <strain evidence="3">28-4</strain>
    </source>
</reference>
<protein>
    <submittedName>
        <fullName evidence="2">Uncharacterized protein</fullName>
    </submittedName>
</protein>